<gene>
    <name evidence="2" type="ORF">HHA03_17870</name>
    <name evidence="3" type="ORF">SAMN05421839_11738</name>
</gene>
<keyword evidence="5" id="KW-1185">Reference proteome</keyword>
<keyword evidence="1" id="KW-0812">Transmembrane</keyword>
<evidence type="ECO:0000313" key="5">
    <source>
        <dbReference type="Proteomes" id="UP000321547"/>
    </source>
</evidence>
<sequence length="114" mass="13312">MTRSAKKPYDLLILITHVTFIVFSFYVAITLPYYIGILLIVGHYTHERLHKGCILTTLQQNHGYARNNEDFFHYLFRRLGIDLNPTITTQLHNVVKTIILIIVVIDFVERVILV</sequence>
<organism evidence="3 4">
    <name type="scientific">Halolactibacillus halophilus</name>
    <dbReference type="NCBI Taxonomy" id="306540"/>
    <lineage>
        <taxon>Bacteria</taxon>
        <taxon>Bacillati</taxon>
        <taxon>Bacillota</taxon>
        <taxon>Bacilli</taxon>
        <taxon>Bacillales</taxon>
        <taxon>Bacillaceae</taxon>
        <taxon>Halolactibacillus</taxon>
    </lineage>
</organism>
<feature type="transmembrane region" description="Helical" evidence="1">
    <location>
        <begin position="12"/>
        <end position="35"/>
    </location>
</feature>
<dbReference type="Proteomes" id="UP000321547">
    <property type="component" value="Unassembled WGS sequence"/>
</dbReference>
<dbReference type="EMBL" id="BJWI01000029">
    <property type="protein sequence ID" value="GEM02255.1"/>
    <property type="molecule type" value="Genomic_DNA"/>
</dbReference>
<dbReference type="Proteomes" id="UP000242243">
    <property type="component" value="Unassembled WGS sequence"/>
</dbReference>
<evidence type="ECO:0000313" key="2">
    <source>
        <dbReference type="EMBL" id="GEM02255.1"/>
    </source>
</evidence>
<evidence type="ECO:0000256" key="1">
    <source>
        <dbReference type="SAM" id="Phobius"/>
    </source>
</evidence>
<proteinExistence type="predicted"/>
<dbReference type="EMBL" id="FOXC01000017">
    <property type="protein sequence ID" value="SFP38877.1"/>
    <property type="molecule type" value="Genomic_DNA"/>
</dbReference>
<protein>
    <submittedName>
        <fullName evidence="3">Uncharacterized protein</fullName>
    </submittedName>
</protein>
<dbReference type="RefSeq" id="WP_089831988.1">
    <property type="nucleotide sequence ID" value="NZ_BJWI01000029.1"/>
</dbReference>
<accession>A0A1I5PY80</accession>
<keyword evidence="1" id="KW-0472">Membrane</keyword>
<evidence type="ECO:0000313" key="3">
    <source>
        <dbReference type="EMBL" id="SFP38877.1"/>
    </source>
</evidence>
<keyword evidence="1" id="KW-1133">Transmembrane helix</keyword>
<name>A0A1I5PY80_9BACI</name>
<dbReference type="OrthoDB" id="3010377at2"/>
<dbReference type="AlphaFoldDB" id="A0A1I5PY80"/>
<reference evidence="3 4" key="1">
    <citation type="submission" date="2016-10" db="EMBL/GenBank/DDBJ databases">
        <authorList>
            <person name="de Groot N.N."/>
        </authorList>
    </citation>
    <scope>NUCLEOTIDE SEQUENCE [LARGE SCALE GENOMIC DNA]</scope>
    <source>
        <strain evidence="3 4">DSM 17073</strain>
    </source>
</reference>
<evidence type="ECO:0000313" key="4">
    <source>
        <dbReference type="Proteomes" id="UP000242243"/>
    </source>
</evidence>
<reference evidence="2 5" key="2">
    <citation type="submission" date="2019-07" db="EMBL/GenBank/DDBJ databases">
        <title>Whole genome shotgun sequence of Halolactibacillus halophilus NBRC 100868.</title>
        <authorList>
            <person name="Hosoyama A."/>
            <person name="Uohara A."/>
            <person name="Ohji S."/>
            <person name="Ichikawa N."/>
        </authorList>
    </citation>
    <scope>NUCLEOTIDE SEQUENCE [LARGE SCALE GENOMIC DNA]</scope>
    <source>
        <strain evidence="2 5">NBRC 100868</strain>
    </source>
</reference>